<proteinExistence type="predicted"/>
<keyword evidence="2" id="KW-1185">Reference proteome</keyword>
<dbReference type="AlphaFoldDB" id="A0ABD3AM65"/>
<dbReference type="Gene3D" id="2.40.320.10">
    <property type="entry name" value="Hypothetical Protein Pfu-838710-001"/>
    <property type="match status" value="1"/>
</dbReference>
<reference evidence="1 2" key="1">
    <citation type="submission" date="2024-11" db="EMBL/GenBank/DDBJ databases">
        <title>A near-complete genome assembly of Cinchona calisaya.</title>
        <authorList>
            <person name="Lian D.C."/>
            <person name="Zhao X.W."/>
            <person name="Wei L."/>
        </authorList>
    </citation>
    <scope>NUCLEOTIDE SEQUENCE [LARGE SCALE GENOMIC DNA]</scope>
    <source>
        <tissue evidence="1">Nenye</tissue>
    </source>
</reference>
<organism evidence="1 2">
    <name type="scientific">Cinchona calisaya</name>
    <dbReference type="NCBI Taxonomy" id="153742"/>
    <lineage>
        <taxon>Eukaryota</taxon>
        <taxon>Viridiplantae</taxon>
        <taxon>Streptophyta</taxon>
        <taxon>Embryophyta</taxon>
        <taxon>Tracheophyta</taxon>
        <taxon>Spermatophyta</taxon>
        <taxon>Magnoliopsida</taxon>
        <taxon>eudicotyledons</taxon>
        <taxon>Gunneridae</taxon>
        <taxon>Pentapetalae</taxon>
        <taxon>asterids</taxon>
        <taxon>lamiids</taxon>
        <taxon>Gentianales</taxon>
        <taxon>Rubiaceae</taxon>
        <taxon>Cinchonoideae</taxon>
        <taxon>Cinchoneae</taxon>
        <taxon>Cinchona</taxon>
    </lineage>
</organism>
<comment type="caution">
    <text evidence="1">The sequence shown here is derived from an EMBL/GenBank/DDBJ whole genome shotgun (WGS) entry which is preliminary data.</text>
</comment>
<name>A0ABD3AM65_9GENT</name>
<protein>
    <submittedName>
        <fullName evidence="1">Uncharacterized protein</fullName>
    </submittedName>
</protein>
<gene>
    <name evidence="1" type="ORF">ACH5RR_005790</name>
</gene>
<sequence>MLTFDPEVEEEVDSEVGYECLEDPTRLRKVNSRVAKRAREEFGVERFSEVGRFQEYRMRKWEKVKGMIEGLLKENGIEFSYSQVSKFMTFRSGKLPQ</sequence>
<dbReference type="PANTHER" id="PTHR34948">
    <property type="entry name" value="OS08G0299200 PROTEIN"/>
    <property type="match status" value="1"/>
</dbReference>
<dbReference type="PANTHER" id="PTHR34948:SF2">
    <property type="entry name" value="TRIPHOSPHATE TUNNEL METALLOENZYME 3"/>
    <property type="match status" value="1"/>
</dbReference>
<dbReference type="Proteomes" id="UP001630127">
    <property type="component" value="Unassembled WGS sequence"/>
</dbReference>
<evidence type="ECO:0000313" key="2">
    <source>
        <dbReference type="Proteomes" id="UP001630127"/>
    </source>
</evidence>
<accession>A0ABD3AM65</accession>
<dbReference type="EMBL" id="JBJUIK010000003">
    <property type="protein sequence ID" value="KAL3532269.1"/>
    <property type="molecule type" value="Genomic_DNA"/>
</dbReference>
<evidence type="ECO:0000313" key="1">
    <source>
        <dbReference type="EMBL" id="KAL3532269.1"/>
    </source>
</evidence>